<evidence type="ECO:0000256" key="9">
    <source>
        <dbReference type="ARBA" id="ARBA00040965"/>
    </source>
</evidence>
<dbReference type="PROSITE" id="PS51147">
    <property type="entry name" value="PFTA"/>
    <property type="match status" value="2"/>
</dbReference>
<proteinExistence type="inferred from homology"/>
<reference evidence="14" key="4">
    <citation type="submission" date="2023-07" db="EMBL/GenBank/DDBJ databases">
        <authorList>
            <person name="Myburg A.A."/>
            <person name="Grattapaglia D."/>
            <person name="Tuskan G.A."/>
            <person name="Hellsten U."/>
            <person name="Hayes R.D."/>
            <person name="Grimwood J."/>
            <person name="Jenkins J."/>
            <person name="Lindquist E."/>
            <person name="Tice H."/>
            <person name="Bauer D."/>
            <person name="Goodstein D.M."/>
            <person name="Dubchak I."/>
            <person name="Poliakov A."/>
            <person name="Mizrachi E."/>
            <person name="Kullan A.R."/>
            <person name="Hussey S.G."/>
            <person name="Pinard D."/>
            <person name="Van D.M."/>
            <person name="Singh P."/>
            <person name="Van J.I."/>
            <person name="Silva-Junior O.B."/>
            <person name="Togawa R.C."/>
            <person name="Pappas M.R."/>
            <person name="Faria D.A."/>
            <person name="Sansaloni C.P."/>
            <person name="Petroli C.D."/>
            <person name="Yang X."/>
            <person name="Ranjan P."/>
            <person name="Tschaplinski T.J."/>
            <person name="Ye C.Y."/>
            <person name="Li T."/>
            <person name="Sterck L."/>
            <person name="Vanneste K."/>
            <person name="Murat F."/>
            <person name="Soler M."/>
            <person name="Clemente H.S."/>
            <person name="Saidi N."/>
            <person name="Cassan-Wang H."/>
            <person name="Dunand C."/>
            <person name="Hefer C.A."/>
            <person name="Bornberg-Bauer E."/>
            <person name="Kersting A.R."/>
            <person name="Vining K."/>
            <person name="Amarasinghe V."/>
            <person name="Ranik M."/>
            <person name="Naithani S."/>
            <person name="Elser J."/>
            <person name="Boyd A.E."/>
            <person name="Liston A."/>
            <person name="Spatafora J.W."/>
            <person name="Dharmwardhana P."/>
            <person name="Raja R."/>
            <person name="Sullivan C."/>
            <person name="Romanel E."/>
            <person name="Alves-Ferreira M."/>
            <person name="Kulheim C."/>
            <person name="Foley W."/>
            <person name="Carocha V."/>
            <person name="Paiva J."/>
            <person name="Kudrna D."/>
            <person name="Brommonschenkel S.H."/>
            <person name="Pasquali G."/>
            <person name="Byrne M."/>
            <person name="Rigault P."/>
            <person name="Tibbits J."/>
            <person name="Spokevicius A."/>
            <person name="Jones R.C."/>
            <person name="Steane D.A."/>
            <person name="Vaillancourt R.E."/>
            <person name="Potts B.M."/>
            <person name="Joubert F."/>
            <person name="Barry K."/>
            <person name="Pappas G.J."/>
            <person name="Strauss S.H."/>
            <person name="Jaiswal P."/>
            <person name="Grima-Pettenati J."/>
            <person name="Salse J."/>
            <person name="Van D.P."/>
            <person name="Rokhsar D.S."/>
            <person name="Schmutz J."/>
        </authorList>
    </citation>
    <scope>NUCLEOTIDE SEQUENCE</scope>
    <source>
        <tissue evidence="14">Leaf extractions</tissue>
    </source>
</reference>
<evidence type="ECO:0000256" key="6">
    <source>
        <dbReference type="ARBA" id="ARBA00022679"/>
    </source>
</evidence>
<organism evidence="15">
    <name type="scientific">Eucalyptus grandis</name>
    <name type="common">Flooded gum</name>
    <dbReference type="NCBI Taxonomy" id="71139"/>
    <lineage>
        <taxon>Eukaryota</taxon>
        <taxon>Viridiplantae</taxon>
        <taxon>Streptophyta</taxon>
        <taxon>Embryophyta</taxon>
        <taxon>Tracheophyta</taxon>
        <taxon>Spermatophyta</taxon>
        <taxon>Magnoliopsida</taxon>
        <taxon>eudicotyledons</taxon>
        <taxon>Gunneridae</taxon>
        <taxon>Pentapetalae</taxon>
        <taxon>rosids</taxon>
        <taxon>malvids</taxon>
        <taxon>Myrtales</taxon>
        <taxon>Myrtaceae</taxon>
        <taxon>Myrtoideae</taxon>
        <taxon>Eucalypteae</taxon>
        <taxon>Eucalyptus</taxon>
    </lineage>
</organism>
<evidence type="ECO:0000256" key="1">
    <source>
        <dbReference type="ARBA" id="ARBA00001946"/>
    </source>
</evidence>
<evidence type="ECO:0000256" key="10">
    <source>
        <dbReference type="ARBA" id="ARBA00041392"/>
    </source>
</evidence>
<evidence type="ECO:0000256" key="4">
    <source>
        <dbReference type="ARBA" id="ARBA00012702"/>
    </source>
</evidence>
<comment type="cofactor">
    <cofactor evidence="1">
        <name>Mg(2+)</name>
        <dbReference type="ChEBI" id="CHEBI:18420"/>
    </cofactor>
</comment>
<dbReference type="EMBL" id="MU848977">
    <property type="protein sequence ID" value="KAK2631912.1"/>
    <property type="molecule type" value="Genomic_DNA"/>
</dbReference>
<sequence length="121" mass="13607">MASSSSSEGEGRRAWVPLASQPEFAGVTPLPQDDGPSPVVAIAYRDDFRETMDYFRSLYSSRELSPRSLLLTSLAISFNAANYTVWHFRRQVLEALDADLTEELKFTEGVAKVNAKNYQLW</sequence>
<evidence type="ECO:0000313" key="15">
    <source>
        <dbReference type="EMBL" id="KCW44283.1"/>
    </source>
</evidence>
<reference evidence="14" key="3">
    <citation type="submission" date="2023-04" db="EMBL/GenBank/DDBJ databases">
        <title>WGS assembly of Eucalyptus grandis.</title>
        <authorList>
            <person name="Myburg A."/>
            <person name="Grattapaglia D."/>
            <person name="Tuskan G."/>
            <person name="Hellsten U."/>
            <person name="Hayes R."/>
            <person name="Grimwood J."/>
            <person name="Jenkins J."/>
            <person name="Lindquist E."/>
            <person name="Tice H."/>
            <person name="Bauer D."/>
            <person name="Goodstein D."/>
            <person name="Dubchak I."/>
            <person name="Poliakov A."/>
            <person name="Mizrachi E."/>
            <person name="Kullan A."/>
            <person name="Hussey S."/>
            <person name="Pinard D."/>
            <person name="Van D."/>
            <person name="Singh P."/>
            <person name="Van J."/>
            <person name="Silva-Junior O."/>
            <person name="Togawa R."/>
            <person name="Pappas M."/>
            <person name="Faria D."/>
            <person name="Sansaloni C."/>
            <person name="Petroli C."/>
            <person name="Yang X."/>
            <person name="Ranjan P."/>
            <person name="Tschaplinski T."/>
            <person name="Ye C."/>
            <person name="Li T."/>
            <person name="Sterck L."/>
            <person name="Vanneste K."/>
            <person name="Murat F."/>
            <person name="Soler M."/>
            <person name="Clemente H."/>
            <person name="Saidi N."/>
            <person name="Cassan-Wang H."/>
            <person name="Dunand C."/>
            <person name="Hefer C."/>
            <person name="Bornberg-Bauer E."/>
            <person name="Kersting A."/>
            <person name="Vining K."/>
            <person name="Amarasinghe V."/>
            <person name="Ranik M."/>
            <person name="Naithani S."/>
            <person name="Elser J."/>
            <person name="Boyd A."/>
            <person name="Liston A."/>
            <person name="Spatafora J."/>
            <person name="Dharmwardhana P."/>
            <person name="Raja R."/>
            <person name="Sullivan C."/>
            <person name="Romanel E."/>
            <person name="Alves-Ferreira M."/>
            <person name="Kulheim C."/>
            <person name="Foley W."/>
            <person name="Carocha V."/>
            <person name="Paiva J."/>
            <person name="Kudrna D."/>
            <person name="Brommonschenkel S."/>
            <person name="Pasquali G."/>
            <person name="Byrne M."/>
            <person name="Rigault P."/>
            <person name="Tibbits J."/>
            <person name="Spokevicius A."/>
            <person name="Jones R."/>
            <person name="Steane D."/>
            <person name="Vaillancourt R."/>
            <person name="Potts B."/>
            <person name="Joubert F."/>
            <person name="Barry K."/>
            <person name="Pappas G."/>
            <person name="Strauss S."/>
            <person name="Jaiswal P."/>
            <person name="Grima-Pettenati J."/>
            <person name="Salse J."/>
            <person name="Van D."/>
            <person name="Rokhsar D."/>
            <person name="Schmutz J."/>
        </authorList>
    </citation>
    <scope>NUCLEOTIDE SEQUENCE</scope>
    <source>
        <tissue evidence="14">Leaf extractions</tissue>
    </source>
</reference>
<dbReference type="EC" id="2.5.1.58" evidence="4"/>
<dbReference type="AlphaFoldDB" id="A0A058ZR60"/>
<keyword evidence="6" id="KW-0808">Transferase</keyword>
<keyword evidence="16" id="KW-1185">Reference proteome</keyword>
<dbReference type="PANTHER" id="PTHR11129:SF1">
    <property type="entry name" value="PROTEIN FARNESYLTRANSFERASE_GERANYLGERANYLTRANSFERASE TYPE-1 SUBUNIT ALPHA"/>
    <property type="match status" value="1"/>
</dbReference>
<dbReference type="InterPro" id="IPR002088">
    <property type="entry name" value="Prenyl_trans_a"/>
</dbReference>
<keyword evidence="5" id="KW-0637">Prenyltransferase</keyword>
<evidence type="ECO:0000256" key="12">
    <source>
        <dbReference type="ARBA" id="ARBA00043086"/>
    </source>
</evidence>
<dbReference type="Pfam" id="PF01239">
    <property type="entry name" value="PPTA"/>
    <property type="match status" value="2"/>
</dbReference>
<reference evidence="15" key="1">
    <citation type="submission" date="2013-07" db="EMBL/GenBank/DDBJ databases">
        <title>The genome of Eucalyptus grandis.</title>
        <authorList>
            <person name="Schmutz J."/>
            <person name="Hayes R."/>
            <person name="Myburg A."/>
            <person name="Tuskan G."/>
            <person name="Grattapaglia D."/>
            <person name="Rokhsar D.S."/>
        </authorList>
    </citation>
    <scope>NUCLEOTIDE SEQUENCE</scope>
    <source>
        <tissue evidence="15">Leaf extractions</tissue>
    </source>
</reference>
<dbReference type="EMBL" id="KK199494">
    <property type="protein sequence ID" value="KCW44283.1"/>
    <property type="molecule type" value="Genomic_DNA"/>
</dbReference>
<dbReference type="Gramene" id="KCW44283">
    <property type="protein sequence ID" value="KCW44283"/>
    <property type="gene ID" value="EUGRSUZ_L02278"/>
</dbReference>
<comment type="similarity">
    <text evidence="2">Belongs to the protein prenyltransferase subunit alpha family.</text>
</comment>
<dbReference type="GO" id="GO:0004662">
    <property type="term" value="F:CAAX-protein geranylgeranyltransferase activity"/>
    <property type="evidence" value="ECO:0007669"/>
    <property type="project" value="UniProtKB-EC"/>
</dbReference>
<evidence type="ECO:0000313" key="16">
    <source>
        <dbReference type="Proteomes" id="UP000030711"/>
    </source>
</evidence>
<dbReference type="STRING" id="71139.A0A058ZR60"/>
<evidence type="ECO:0000256" key="8">
    <source>
        <dbReference type="ARBA" id="ARBA00022842"/>
    </source>
</evidence>
<evidence type="ECO:0000256" key="2">
    <source>
        <dbReference type="ARBA" id="ARBA00006734"/>
    </source>
</evidence>
<gene>
    <name evidence="15" type="ORF">EUGRSUZ_L02278</name>
</gene>
<dbReference type="InParanoid" id="A0A058ZR60"/>
<evidence type="ECO:0000256" key="13">
    <source>
        <dbReference type="ARBA" id="ARBA00043219"/>
    </source>
</evidence>
<evidence type="ECO:0000313" key="14">
    <source>
        <dbReference type="EMBL" id="KAK2631912.1"/>
    </source>
</evidence>
<evidence type="ECO:0000256" key="11">
    <source>
        <dbReference type="ARBA" id="ARBA00042436"/>
    </source>
</evidence>
<dbReference type="PANTHER" id="PTHR11129">
    <property type="entry name" value="PROTEIN FARNESYLTRANSFERASE ALPHA SUBUNIT/RAB GERANYLGERANYL TRANSFERASE ALPHA SUBUNIT"/>
    <property type="match status" value="1"/>
</dbReference>
<dbReference type="EC" id="2.5.1.59" evidence="3"/>
<accession>A0A058ZR60</accession>
<dbReference type="Gene3D" id="1.25.40.120">
    <property type="entry name" value="Protein prenylyltransferase"/>
    <property type="match status" value="1"/>
</dbReference>
<protein>
    <recommendedName>
        <fullName evidence="9">Protein farnesyltransferase/geranylgeranyltransferase type-1 subunit alpha</fullName>
        <ecNumber evidence="4">2.5.1.58</ecNumber>
        <ecNumber evidence="3">2.5.1.59</ecNumber>
    </recommendedName>
    <alternativeName>
        <fullName evidence="12">CAAX farnesyltransferase subunit alpha</fullName>
    </alternativeName>
    <alternativeName>
        <fullName evidence="11">FTase-alpha</fullName>
    </alternativeName>
    <alternativeName>
        <fullName evidence="10">Ras proteins prenyltransferase subunit alpha</fullName>
    </alternativeName>
    <alternativeName>
        <fullName evidence="13">Type I protein geranyl-geranyltransferase subunit alpha</fullName>
    </alternativeName>
</protein>
<name>A0A058ZR60_EUCGR</name>
<reference evidence="14" key="2">
    <citation type="journal article" date="2014" name="Nature">
        <title>The genome of Eucalyptus grandis.</title>
        <authorList>
            <person name="Myburg A.A."/>
            <person name="Grattapaglia D."/>
            <person name="Tuskan G.A."/>
            <person name="Hellsten U."/>
            <person name="Hayes R.D."/>
            <person name="Grimwood J."/>
            <person name="Jenkins J."/>
            <person name="Lindquist E."/>
            <person name="Tice H."/>
            <person name="Bauer D."/>
            <person name="Goodstein D.M."/>
            <person name="Dubchak I."/>
            <person name="Poliakov A."/>
            <person name="Mizrachi E."/>
            <person name="Kullan A.R."/>
            <person name="Hussey S.G."/>
            <person name="Pinard D."/>
            <person name="van der Merwe K."/>
            <person name="Singh P."/>
            <person name="van Jaarsveld I."/>
            <person name="Silva-Junior O.B."/>
            <person name="Togawa R.C."/>
            <person name="Pappas M.R."/>
            <person name="Faria D.A."/>
            <person name="Sansaloni C.P."/>
            <person name="Petroli C.D."/>
            <person name="Yang X."/>
            <person name="Ranjan P."/>
            <person name="Tschaplinski T.J."/>
            <person name="Ye C.Y."/>
            <person name="Li T."/>
            <person name="Sterck L."/>
            <person name="Vanneste K."/>
            <person name="Murat F."/>
            <person name="Soler M."/>
            <person name="Clemente H.S."/>
            <person name="Saidi N."/>
            <person name="Cassan-Wang H."/>
            <person name="Dunand C."/>
            <person name="Hefer C.A."/>
            <person name="Bornberg-Bauer E."/>
            <person name="Kersting A.R."/>
            <person name="Vining K."/>
            <person name="Amarasinghe V."/>
            <person name="Ranik M."/>
            <person name="Naithani S."/>
            <person name="Elser J."/>
            <person name="Boyd A.E."/>
            <person name="Liston A."/>
            <person name="Spatafora J.W."/>
            <person name="Dharmwardhana P."/>
            <person name="Raja R."/>
            <person name="Sullivan C."/>
            <person name="Romanel E."/>
            <person name="Alves-Ferreira M."/>
            <person name="Kulheim C."/>
            <person name="Foley W."/>
            <person name="Carocha V."/>
            <person name="Paiva J."/>
            <person name="Kudrna D."/>
            <person name="Brommonschenkel S.H."/>
            <person name="Pasquali G."/>
            <person name="Byrne M."/>
            <person name="Rigault P."/>
            <person name="Tibbits J."/>
            <person name="Spokevicius A."/>
            <person name="Jones R.C."/>
            <person name="Steane D.A."/>
            <person name="Vaillancourt R.E."/>
            <person name="Potts B.M."/>
            <person name="Joubert F."/>
            <person name="Barry K."/>
            <person name="Pappas G.J."/>
            <person name="Strauss S.H."/>
            <person name="Jaiswal P."/>
            <person name="Grima-Pettenati J."/>
            <person name="Salse J."/>
            <person name="Van de Peer Y."/>
            <person name="Rokhsar D.S."/>
            <person name="Schmutz J."/>
        </authorList>
    </citation>
    <scope>NUCLEOTIDE SEQUENCE</scope>
    <source>
        <tissue evidence="14">Leaf extractions</tissue>
    </source>
</reference>
<dbReference type="eggNOG" id="KOG0530">
    <property type="taxonomic scope" value="Eukaryota"/>
</dbReference>
<dbReference type="Proteomes" id="UP000030711">
    <property type="component" value="Unassembled WGS sequence"/>
</dbReference>
<evidence type="ECO:0000256" key="5">
    <source>
        <dbReference type="ARBA" id="ARBA00022602"/>
    </source>
</evidence>
<evidence type="ECO:0000256" key="7">
    <source>
        <dbReference type="ARBA" id="ARBA00022737"/>
    </source>
</evidence>
<dbReference type="GO" id="GO:0004660">
    <property type="term" value="F:protein farnesyltransferase activity"/>
    <property type="evidence" value="ECO:0007669"/>
    <property type="project" value="UniProtKB-EC"/>
</dbReference>
<keyword evidence="7" id="KW-0677">Repeat</keyword>
<evidence type="ECO:0000256" key="3">
    <source>
        <dbReference type="ARBA" id="ARBA00012700"/>
    </source>
</evidence>
<dbReference type="SUPFAM" id="SSF48439">
    <property type="entry name" value="Protein prenylyltransferase"/>
    <property type="match status" value="1"/>
</dbReference>
<keyword evidence="8" id="KW-0460">Magnesium</keyword>